<dbReference type="Gene3D" id="1.20.58.340">
    <property type="entry name" value="Magnesium transport protein CorA, transmembrane region"/>
    <property type="match status" value="2"/>
</dbReference>
<accession>A0ABW5WZJ9</accession>
<evidence type="ECO:0000256" key="8">
    <source>
        <dbReference type="SAM" id="Phobius"/>
    </source>
</evidence>
<dbReference type="SUPFAM" id="SSF143865">
    <property type="entry name" value="CorA soluble domain-like"/>
    <property type="match status" value="1"/>
</dbReference>
<organism evidence="9 10">
    <name type="scientific">Corticicoccus populi</name>
    <dbReference type="NCBI Taxonomy" id="1812821"/>
    <lineage>
        <taxon>Bacteria</taxon>
        <taxon>Bacillati</taxon>
        <taxon>Bacillota</taxon>
        <taxon>Bacilli</taxon>
        <taxon>Bacillales</taxon>
        <taxon>Staphylococcaceae</taxon>
        <taxon>Corticicoccus</taxon>
    </lineage>
</organism>
<evidence type="ECO:0000256" key="7">
    <source>
        <dbReference type="ARBA" id="ARBA00023136"/>
    </source>
</evidence>
<evidence type="ECO:0000256" key="3">
    <source>
        <dbReference type="ARBA" id="ARBA00022448"/>
    </source>
</evidence>
<gene>
    <name evidence="9" type="ORF">ACFSX4_10665</name>
</gene>
<keyword evidence="6 8" id="KW-1133">Transmembrane helix</keyword>
<dbReference type="Proteomes" id="UP001597519">
    <property type="component" value="Unassembled WGS sequence"/>
</dbReference>
<dbReference type="PANTHER" id="PTHR46494:SF1">
    <property type="entry name" value="CORA FAMILY METAL ION TRANSPORTER (EUROFUNG)"/>
    <property type="match status" value="1"/>
</dbReference>
<evidence type="ECO:0000313" key="10">
    <source>
        <dbReference type="Proteomes" id="UP001597519"/>
    </source>
</evidence>
<evidence type="ECO:0000256" key="5">
    <source>
        <dbReference type="ARBA" id="ARBA00022692"/>
    </source>
</evidence>
<comment type="similarity">
    <text evidence="2">Belongs to the CorA metal ion transporter (MIT) (TC 1.A.35) family.</text>
</comment>
<dbReference type="InterPro" id="IPR045861">
    <property type="entry name" value="CorA_cytoplasmic_dom"/>
</dbReference>
<evidence type="ECO:0000256" key="6">
    <source>
        <dbReference type="ARBA" id="ARBA00022989"/>
    </source>
</evidence>
<dbReference type="RefSeq" id="WP_377774417.1">
    <property type="nucleotide sequence ID" value="NZ_JBHUOQ010000004.1"/>
</dbReference>
<comment type="subcellular location">
    <subcellularLocation>
        <location evidence="1">Cell membrane</location>
        <topology evidence="1">Multi-pass membrane protein</topology>
    </subcellularLocation>
</comment>
<dbReference type="Pfam" id="PF01544">
    <property type="entry name" value="CorA"/>
    <property type="match status" value="1"/>
</dbReference>
<keyword evidence="10" id="KW-1185">Reference proteome</keyword>
<keyword evidence="7 8" id="KW-0472">Membrane</keyword>
<protein>
    <submittedName>
        <fullName evidence="9">CorA family divalent cation transporter</fullName>
    </submittedName>
</protein>
<keyword evidence="4" id="KW-1003">Cell membrane</keyword>
<evidence type="ECO:0000256" key="4">
    <source>
        <dbReference type="ARBA" id="ARBA00022475"/>
    </source>
</evidence>
<dbReference type="Gene3D" id="3.30.460.20">
    <property type="entry name" value="CorA soluble domain-like"/>
    <property type="match status" value="1"/>
</dbReference>
<comment type="caution">
    <text evidence="9">The sequence shown here is derived from an EMBL/GenBank/DDBJ whole genome shotgun (WGS) entry which is preliminary data.</text>
</comment>
<dbReference type="PANTHER" id="PTHR46494">
    <property type="entry name" value="CORA FAMILY METAL ION TRANSPORTER (EUROFUNG)"/>
    <property type="match status" value="1"/>
</dbReference>
<sequence length="303" mass="35296">MDIYYKVQKEISQTSKIDDIPENVDFVWYDIQELDSESAQLGIVTKDLEDIKTGSYLPKYIDYNDSRLFVCHAMGMDLKAQPINIIVSGNQLITYHNGILDDLIDIETVLKIDDINPVDASLTILERTVENYFKAAYDVEEDVFALEDRQGTNRQSRGFMDDVFEIRSRLLKVKRVILPVSELVISIRTEGRLVEGSHQKSVLRHIDLMLKRQMNIIRSIDDMTDEIRDNYVSYNSYKTNRVMTLLTLISAIFLPLTLITGIYGMNFDYMPELSWHYGYFIIMGIMLFISIAMLMYFKIKKWL</sequence>
<name>A0ABW5WZJ9_9STAP</name>
<dbReference type="InterPro" id="IPR002523">
    <property type="entry name" value="MgTranspt_CorA/ZnTranspt_ZntB"/>
</dbReference>
<proteinExistence type="inferred from homology"/>
<feature type="transmembrane region" description="Helical" evidence="8">
    <location>
        <begin position="277"/>
        <end position="297"/>
    </location>
</feature>
<evidence type="ECO:0000256" key="2">
    <source>
        <dbReference type="ARBA" id="ARBA00009765"/>
    </source>
</evidence>
<keyword evidence="3" id="KW-0813">Transport</keyword>
<feature type="transmembrane region" description="Helical" evidence="8">
    <location>
        <begin position="242"/>
        <end position="265"/>
    </location>
</feature>
<reference evidence="10" key="1">
    <citation type="journal article" date="2019" name="Int. J. Syst. Evol. Microbiol.">
        <title>The Global Catalogue of Microorganisms (GCM) 10K type strain sequencing project: providing services to taxonomists for standard genome sequencing and annotation.</title>
        <authorList>
            <consortium name="The Broad Institute Genomics Platform"/>
            <consortium name="The Broad Institute Genome Sequencing Center for Infectious Disease"/>
            <person name="Wu L."/>
            <person name="Ma J."/>
        </authorList>
    </citation>
    <scope>NUCLEOTIDE SEQUENCE [LARGE SCALE GENOMIC DNA]</scope>
    <source>
        <strain evidence="10">KCTC 33575</strain>
    </source>
</reference>
<evidence type="ECO:0000256" key="1">
    <source>
        <dbReference type="ARBA" id="ARBA00004651"/>
    </source>
</evidence>
<evidence type="ECO:0000313" key="9">
    <source>
        <dbReference type="EMBL" id="MFD2830924.1"/>
    </source>
</evidence>
<dbReference type="SUPFAM" id="SSF144083">
    <property type="entry name" value="Magnesium transport protein CorA, transmembrane region"/>
    <property type="match status" value="1"/>
</dbReference>
<keyword evidence="5 8" id="KW-0812">Transmembrane</keyword>
<dbReference type="EMBL" id="JBHUOQ010000004">
    <property type="protein sequence ID" value="MFD2830924.1"/>
    <property type="molecule type" value="Genomic_DNA"/>
</dbReference>
<dbReference type="InterPro" id="IPR045863">
    <property type="entry name" value="CorA_TM1_TM2"/>
</dbReference>